<sequence>MLPFPPGSKSPPPAGFTGYDGQWPTDTQIGEWVNLGPRDSNLGLRLEHGVIGVDVDAYDTKTGDRTLDEAERRWGSLPATYRSSARADDQVSGIRLYRVPVGVLFKGVIRFDDLAIGDIEIVQPHHRFVITWPSIHPKVGQPYRWYKPDGQLMAETIVPSVEDLPELPPRWVDALSRDAVRETVFDGSTPNRTRAARDQIDEQRYEQLLRLQGDKPPDRLVAERLDVAISALTSGAGSRYDTTRDHVASLMRFHAMGRAGVPTALGQLRSGYVLEVADTRPRGVAEAEFQRLVEGAAALIAATPQVPIVDGRPGCSETGDEPPRDAPSWSPRDLTSALSGERYCLMPTLFSREDGQCLLYPGMTHSFHGESESGKSLIIQAECVRQITQGFDVLYIDFESDEVSVTERLIQLGAESRAVVDHFHYLRPEAKPNASPLEAQAWEETLSTSYVLAVIDGVTDALSTFGRSSLDNDELASWHREMPRRIADRTGAATVVIDHVVKDLTRQGRFAIGGQAKMAGLTGAAYIVEVGEPLGQGLRGVVTVRIGKDRPGRIRPHCGPHRKKDRTQEAARIVVDSTSNPMVVTVGKFEAVPGDNALSFRPSGLMGRISVVFEMSTEPMTKTQAVDQTGGKRAWAMQAFDLLVAEGYLAEADKRRGRPTYRSTRAYRETNDPLSDQYSNSGTDQYSGGSPGVVLGPGS</sequence>
<gene>
    <name evidence="3" type="ORF">A5710_20750</name>
</gene>
<dbReference type="Proteomes" id="UP000093943">
    <property type="component" value="Unassembled WGS sequence"/>
</dbReference>
<dbReference type="Gene3D" id="3.40.50.300">
    <property type="entry name" value="P-loop containing nucleotide triphosphate hydrolases"/>
    <property type="match status" value="1"/>
</dbReference>
<dbReference type="SUPFAM" id="SSF56747">
    <property type="entry name" value="Prim-pol domain"/>
    <property type="match status" value="1"/>
</dbReference>
<dbReference type="Pfam" id="PF09250">
    <property type="entry name" value="Prim-Pol"/>
    <property type="match status" value="1"/>
</dbReference>
<evidence type="ECO:0000256" key="1">
    <source>
        <dbReference type="SAM" id="MobiDB-lite"/>
    </source>
</evidence>
<proteinExistence type="predicted"/>
<dbReference type="SUPFAM" id="SSF52540">
    <property type="entry name" value="P-loop containing nucleoside triphosphate hydrolases"/>
    <property type="match status" value="1"/>
</dbReference>
<reference evidence="4" key="1">
    <citation type="submission" date="2016-06" db="EMBL/GenBank/DDBJ databases">
        <authorList>
            <person name="Sutton G."/>
            <person name="Brinkac L."/>
            <person name="Sanka R."/>
            <person name="Adams M."/>
            <person name="Lau E."/>
            <person name="Sam S."/>
            <person name="Sreng N."/>
            <person name="Him V."/>
            <person name="Kerleguer A."/>
            <person name="Cheng S."/>
        </authorList>
    </citation>
    <scope>NUCLEOTIDE SEQUENCE [LARGE SCALE GENOMIC DNA]</scope>
    <source>
        <strain evidence="4">E1876</strain>
    </source>
</reference>
<feature type="region of interest" description="Disordered" evidence="1">
    <location>
        <begin position="309"/>
        <end position="333"/>
    </location>
</feature>
<feature type="compositionally biased region" description="Pro residues" evidence="1">
    <location>
        <begin position="1"/>
        <end position="14"/>
    </location>
</feature>
<name>A0A1A2XY64_MYCSD</name>
<evidence type="ECO:0000313" key="4">
    <source>
        <dbReference type="Proteomes" id="UP000093943"/>
    </source>
</evidence>
<organism evidence="3 4">
    <name type="scientific">Mycolicibacter sinensis (strain JDM601)</name>
    <name type="common">Mycobacterium sinense</name>
    <dbReference type="NCBI Taxonomy" id="875328"/>
    <lineage>
        <taxon>Bacteria</taxon>
        <taxon>Bacillati</taxon>
        <taxon>Actinomycetota</taxon>
        <taxon>Actinomycetes</taxon>
        <taxon>Mycobacteriales</taxon>
        <taxon>Mycobacteriaceae</taxon>
        <taxon>Mycolicibacter</taxon>
    </lineage>
</organism>
<feature type="region of interest" description="Disordered" evidence="1">
    <location>
        <begin position="660"/>
        <end position="699"/>
    </location>
</feature>
<dbReference type="InterPro" id="IPR015330">
    <property type="entry name" value="DNA_primase/pol_bifunc_N"/>
</dbReference>
<feature type="region of interest" description="Disordered" evidence="1">
    <location>
        <begin position="1"/>
        <end position="20"/>
    </location>
</feature>
<feature type="domain" description="DNA primase/polymerase bifunctional N-terminal" evidence="2">
    <location>
        <begin position="2"/>
        <end position="167"/>
    </location>
</feature>
<dbReference type="InterPro" id="IPR027417">
    <property type="entry name" value="P-loop_NTPase"/>
</dbReference>
<evidence type="ECO:0000259" key="2">
    <source>
        <dbReference type="Pfam" id="PF09250"/>
    </source>
</evidence>
<protein>
    <recommendedName>
        <fullName evidence="2">DNA primase/polymerase bifunctional N-terminal domain-containing protein</fullName>
    </recommendedName>
</protein>
<comment type="caution">
    <text evidence="3">The sequence shown here is derived from an EMBL/GenBank/DDBJ whole genome shotgun (WGS) entry which is preliminary data.</text>
</comment>
<accession>A0A1A2XY64</accession>
<dbReference type="AlphaFoldDB" id="A0A1A2XY64"/>
<dbReference type="EMBL" id="LZKG01000083">
    <property type="protein sequence ID" value="OBI29826.1"/>
    <property type="molecule type" value="Genomic_DNA"/>
</dbReference>
<feature type="compositionally biased region" description="Polar residues" evidence="1">
    <location>
        <begin position="672"/>
        <end position="686"/>
    </location>
</feature>
<feature type="compositionally biased region" description="Gly residues" evidence="1">
    <location>
        <begin position="689"/>
        <end position="699"/>
    </location>
</feature>
<evidence type="ECO:0000313" key="3">
    <source>
        <dbReference type="EMBL" id="OBI29826.1"/>
    </source>
</evidence>